<dbReference type="PANTHER" id="PTHR39967">
    <property type="match status" value="1"/>
</dbReference>
<dbReference type="InterPro" id="IPR012337">
    <property type="entry name" value="RNaseH-like_sf"/>
</dbReference>
<dbReference type="Pfam" id="PF13610">
    <property type="entry name" value="DDE_Tnp_IS240"/>
    <property type="match status" value="1"/>
</dbReference>
<name>A0A484IDS1_9ARCH</name>
<keyword evidence="3" id="KW-1185">Reference proteome</keyword>
<dbReference type="SUPFAM" id="SSF53098">
    <property type="entry name" value="Ribonuclease H-like"/>
    <property type="match status" value="1"/>
</dbReference>
<dbReference type="EMBL" id="LR216287">
    <property type="protein sequence ID" value="VFJ15281.1"/>
    <property type="molecule type" value="Genomic_DNA"/>
</dbReference>
<dbReference type="KEGG" id="nfn:NFRAN_2958"/>
<reference evidence="2 3" key="1">
    <citation type="submission" date="2019-02" db="EMBL/GenBank/DDBJ databases">
        <authorList>
            <person name="Lehtovirta-Morley E L."/>
        </authorList>
    </citation>
    <scope>NUCLEOTIDE SEQUENCE [LARGE SCALE GENOMIC DNA]</scope>
    <source>
        <strain evidence="2">NFRAN1</strain>
    </source>
</reference>
<gene>
    <name evidence="2" type="ORF">NFRAN_2958</name>
</gene>
<dbReference type="Proteomes" id="UP000294299">
    <property type="component" value="Chromosome NFRAN"/>
</dbReference>
<evidence type="ECO:0000313" key="3">
    <source>
        <dbReference type="Proteomes" id="UP000294299"/>
    </source>
</evidence>
<proteinExistence type="predicted"/>
<sequence length="201" mass="24159">MITRNKTPSKYVYYALHLYFSGLSLRRASERPSQLFKRNHVSIWNWIQKYKPQKMQSRRRKVLEYIVDETMLKVGSEYIWLWVAIEPKNRQILTLSISKERNMFVAERFIGGLVKFNGKHPVSTDGGTWYPMACKFLGLKHHNHSPYEKSIIERTMQYIKDRTESFDDYFPCRVKNCKLSHVRNWLNMFLDYHNSEIKLVK</sequence>
<dbReference type="RefSeq" id="WP_134485245.1">
    <property type="nucleotide sequence ID" value="NZ_LR216287.1"/>
</dbReference>
<dbReference type="GeneID" id="39422063"/>
<protein>
    <submittedName>
        <fullName evidence="2">Transposase</fullName>
    </submittedName>
</protein>
<dbReference type="PANTHER" id="PTHR39967:SF1">
    <property type="entry name" value="ISH14-TYPE TRANSPOSASE HSIRS44"/>
    <property type="match status" value="1"/>
</dbReference>
<evidence type="ECO:0000259" key="1">
    <source>
        <dbReference type="Pfam" id="PF13610"/>
    </source>
</evidence>
<evidence type="ECO:0000313" key="2">
    <source>
        <dbReference type="EMBL" id="VFJ15281.1"/>
    </source>
</evidence>
<feature type="domain" description="DDE" evidence="1">
    <location>
        <begin position="65"/>
        <end position="164"/>
    </location>
</feature>
<dbReference type="AlphaFoldDB" id="A0A484IDS1"/>
<accession>A0A484IDS1</accession>
<organism evidence="2 3">
    <name type="scientific">Candidatus Nitrosocosmicus franklandianus</name>
    <dbReference type="NCBI Taxonomy" id="1798806"/>
    <lineage>
        <taxon>Archaea</taxon>
        <taxon>Nitrososphaerota</taxon>
        <taxon>Nitrososphaeria</taxon>
        <taxon>Nitrososphaerales</taxon>
        <taxon>Nitrososphaeraceae</taxon>
        <taxon>Candidatus Nitrosocosmicus</taxon>
    </lineage>
</organism>
<dbReference type="InterPro" id="IPR032874">
    <property type="entry name" value="DDE_dom"/>
</dbReference>
<dbReference type="OrthoDB" id="9135at2157"/>